<dbReference type="InterPro" id="IPR016047">
    <property type="entry name" value="M23ase_b-sheet_dom"/>
</dbReference>
<name>A0A4U1BMA9_9GAMM</name>
<keyword evidence="5" id="KW-1185">Reference proteome</keyword>
<dbReference type="PANTHER" id="PTHR21666:SF291">
    <property type="entry name" value="STAGE II SPORULATION PROTEIN Q"/>
    <property type="match status" value="1"/>
</dbReference>
<evidence type="ECO:0000259" key="3">
    <source>
        <dbReference type="Pfam" id="PF01551"/>
    </source>
</evidence>
<protein>
    <recommendedName>
        <fullName evidence="3">M23ase beta-sheet core domain-containing protein</fullName>
    </recommendedName>
</protein>
<sequence length="301" mass="33180">MSVTVFIKGKNGVKRWQPGAVWLLLPVALVAANLYAWSSSRQQTQELEAQLQLSKQNQQEDQHQVDEIKQLTQTQLATLAMRVGRLQAQMNRIESLGIAMADEAELSDQFNFDIEVGLGGANADELGDVELKSLLLEMEQLAKRLQNSDKQLALLESVDRNLHIDIHSFLSGRPITKGWQSSDYGMRNDPFTGRPAMHKGIDFAGTEGGDVVATGAGVVTYSGVMSGYGNLVEIDHGNGLKTRYGHNKALLVKAGQVVEKGDTIAELGNTGRSTGPHVHYEVLKNDRQVDPNRYVYRKPRT</sequence>
<dbReference type="SUPFAM" id="SSF51261">
    <property type="entry name" value="Duplicated hybrid motif"/>
    <property type="match status" value="1"/>
</dbReference>
<keyword evidence="2" id="KW-1133">Transmembrane helix</keyword>
<dbReference type="Gene3D" id="2.70.70.10">
    <property type="entry name" value="Glucose Permease (Domain IIA)"/>
    <property type="match status" value="1"/>
</dbReference>
<dbReference type="AlphaFoldDB" id="A0A4U1BMA9"/>
<proteinExistence type="predicted"/>
<dbReference type="EMBL" id="SWCJ01000011">
    <property type="protein sequence ID" value="TKB53719.1"/>
    <property type="molecule type" value="Genomic_DNA"/>
</dbReference>
<accession>A0A4U1BMA9</accession>
<evidence type="ECO:0000313" key="5">
    <source>
        <dbReference type="Proteomes" id="UP000305675"/>
    </source>
</evidence>
<feature type="coiled-coil region" evidence="1">
    <location>
        <begin position="131"/>
        <end position="158"/>
    </location>
</feature>
<keyword evidence="2" id="KW-0472">Membrane</keyword>
<dbReference type="OrthoDB" id="9805070at2"/>
<dbReference type="InterPro" id="IPR050570">
    <property type="entry name" value="Cell_wall_metabolism_enzyme"/>
</dbReference>
<dbReference type="RefSeq" id="WP_136864079.1">
    <property type="nucleotide sequence ID" value="NZ_SWCJ01000011.1"/>
</dbReference>
<dbReference type="Proteomes" id="UP000305675">
    <property type="component" value="Unassembled WGS sequence"/>
</dbReference>
<organism evidence="4 5">
    <name type="scientific">Ferrimonas aestuarii</name>
    <dbReference type="NCBI Taxonomy" id="2569539"/>
    <lineage>
        <taxon>Bacteria</taxon>
        <taxon>Pseudomonadati</taxon>
        <taxon>Pseudomonadota</taxon>
        <taxon>Gammaproteobacteria</taxon>
        <taxon>Alteromonadales</taxon>
        <taxon>Ferrimonadaceae</taxon>
        <taxon>Ferrimonas</taxon>
    </lineage>
</organism>
<dbReference type="InterPro" id="IPR011055">
    <property type="entry name" value="Dup_hybrid_motif"/>
</dbReference>
<evidence type="ECO:0000256" key="2">
    <source>
        <dbReference type="SAM" id="Phobius"/>
    </source>
</evidence>
<feature type="domain" description="M23ase beta-sheet core" evidence="3">
    <location>
        <begin position="197"/>
        <end position="291"/>
    </location>
</feature>
<dbReference type="PANTHER" id="PTHR21666">
    <property type="entry name" value="PEPTIDASE-RELATED"/>
    <property type="match status" value="1"/>
</dbReference>
<reference evidence="4 5" key="1">
    <citation type="submission" date="2019-04" db="EMBL/GenBank/DDBJ databases">
        <authorList>
            <person name="Hwang J.C."/>
        </authorList>
    </citation>
    <scope>NUCLEOTIDE SEQUENCE [LARGE SCALE GENOMIC DNA]</scope>
    <source>
        <strain evidence="4 5">IMCC35002</strain>
    </source>
</reference>
<feature type="transmembrane region" description="Helical" evidence="2">
    <location>
        <begin position="20"/>
        <end position="37"/>
    </location>
</feature>
<comment type="caution">
    <text evidence="4">The sequence shown here is derived from an EMBL/GenBank/DDBJ whole genome shotgun (WGS) entry which is preliminary data.</text>
</comment>
<keyword evidence="1" id="KW-0175">Coiled coil</keyword>
<evidence type="ECO:0000256" key="1">
    <source>
        <dbReference type="SAM" id="Coils"/>
    </source>
</evidence>
<evidence type="ECO:0000313" key="4">
    <source>
        <dbReference type="EMBL" id="TKB53719.1"/>
    </source>
</evidence>
<dbReference type="GO" id="GO:0004222">
    <property type="term" value="F:metalloendopeptidase activity"/>
    <property type="evidence" value="ECO:0007669"/>
    <property type="project" value="TreeGrafter"/>
</dbReference>
<dbReference type="FunFam" id="2.70.70.10:FF:000006">
    <property type="entry name" value="M23 family peptidase"/>
    <property type="match status" value="1"/>
</dbReference>
<dbReference type="CDD" id="cd12797">
    <property type="entry name" value="M23_peptidase"/>
    <property type="match status" value="1"/>
</dbReference>
<keyword evidence="2" id="KW-0812">Transmembrane</keyword>
<dbReference type="Pfam" id="PF01551">
    <property type="entry name" value="Peptidase_M23"/>
    <property type="match status" value="1"/>
</dbReference>
<gene>
    <name evidence="4" type="ORF">FCL42_14175</name>
</gene>